<feature type="compositionally biased region" description="Basic residues" evidence="1">
    <location>
        <begin position="56"/>
        <end position="70"/>
    </location>
</feature>
<dbReference type="GO" id="GO:0008270">
    <property type="term" value="F:zinc ion binding"/>
    <property type="evidence" value="ECO:0007669"/>
    <property type="project" value="InterPro"/>
</dbReference>
<dbReference type="InterPro" id="IPR054722">
    <property type="entry name" value="PolX-like_BBD"/>
</dbReference>
<dbReference type="GO" id="GO:0003676">
    <property type="term" value="F:nucleic acid binding"/>
    <property type="evidence" value="ECO:0007669"/>
    <property type="project" value="InterPro"/>
</dbReference>
<dbReference type="Pfam" id="PF22936">
    <property type="entry name" value="Pol_BBD"/>
    <property type="match status" value="1"/>
</dbReference>
<feature type="region of interest" description="Disordered" evidence="1">
    <location>
        <begin position="40"/>
        <end position="88"/>
    </location>
</feature>
<organism evidence="3 4">
    <name type="scientific">Rhododendron griersonianum</name>
    <dbReference type="NCBI Taxonomy" id="479676"/>
    <lineage>
        <taxon>Eukaryota</taxon>
        <taxon>Viridiplantae</taxon>
        <taxon>Streptophyta</taxon>
        <taxon>Embryophyta</taxon>
        <taxon>Tracheophyta</taxon>
        <taxon>Spermatophyta</taxon>
        <taxon>Magnoliopsida</taxon>
        <taxon>eudicotyledons</taxon>
        <taxon>Gunneridae</taxon>
        <taxon>Pentapetalae</taxon>
        <taxon>asterids</taxon>
        <taxon>Ericales</taxon>
        <taxon>Ericaceae</taxon>
        <taxon>Ericoideae</taxon>
        <taxon>Rhodoreae</taxon>
        <taxon>Rhododendron</taxon>
    </lineage>
</organism>
<dbReference type="EMBL" id="JACTNZ010000002">
    <property type="protein sequence ID" value="KAG5562285.1"/>
    <property type="molecule type" value="Genomic_DNA"/>
</dbReference>
<dbReference type="AlphaFoldDB" id="A0AAV6LB39"/>
<sequence length="265" mass="29493">MLLSSLPESWKTLVVMISNSVPDGVVSMSQVTSSLLNEEMKRKSTGSYSKALVVKPRGRSRGRSPPHTHTHNRDQSRGSSRGRSPSKQDIECHYCKKKGHMKWECIKLKFKEENHAKQGEKKQDNTTAVSSDVDFFTSYNEGDFGCVQMGNEGLSKIVGRGNICLKASVGCKLLLKDVRHVPDIRLNLISTGKLDDEGYNNHFDFGKDEQPEEIASDLVDLEPIPSPSTYGKNEEDVQPPLEVGENVDGEPESYQEGVEHDKKGE</sequence>
<feature type="domain" description="Retrovirus-related Pol polyprotein from transposon TNT 1-94-like beta-barrel" evidence="2">
    <location>
        <begin position="128"/>
        <end position="199"/>
    </location>
</feature>
<keyword evidence="4" id="KW-1185">Reference proteome</keyword>
<reference evidence="3" key="1">
    <citation type="submission" date="2020-08" db="EMBL/GenBank/DDBJ databases">
        <title>Plant Genome Project.</title>
        <authorList>
            <person name="Zhang R.-G."/>
        </authorList>
    </citation>
    <scope>NUCLEOTIDE SEQUENCE</scope>
    <source>
        <strain evidence="3">WSP0</strain>
        <tissue evidence="3">Leaf</tissue>
    </source>
</reference>
<dbReference type="InterPro" id="IPR036875">
    <property type="entry name" value="Znf_CCHC_sf"/>
</dbReference>
<protein>
    <recommendedName>
        <fullName evidence="2">Retrovirus-related Pol polyprotein from transposon TNT 1-94-like beta-barrel domain-containing protein</fullName>
    </recommendedName>
</protein>
<dbReference type="SUPFAM" id="SSF57756">
    <property type="entry name" value="Retrovirus zinc finger-like domains"/>
    <property type="match status" value="1"/>
</dbReference>
<gene>
    <name evidence="3" type="ORF">RHGRI_005121</name>
</gene>
<dbReference type="PANTHER" id="PTHR47592:SF31">
    <property type="entry name" value="ZINC FINGER, CCHC-TYPE-RELATED"/>
    <property type="match status" value="1"/>
</dbReference>
<name>A0AAV6LB39_9ERIC</name>
<evidence type="ECO:0000313" key="3">
    <source>
        <dbReference type="EMBL" id="KAG5562285.1"/>
    </source>
</evidence>
<evidence type="ECO:0000259" key="2">
    <source>
        <dbReference type="Pfam" id="PF22936"/>
    </source>
</evidence>
<dbReference type="Proteomes" id="UP000823749">
    <property type="component" value="Chromosome 2"/>
</dbReference>
<feature type="region of interest" description="Disordered" evidence="1">
    <location>
        <begin position="220"/>
        <end position="265"/>
    </location>
</feature>
<comment type="caution">
    <text evidence="3">The sequence shown here is derived from an EMBL/GenBank/DDBJ whole genome shotgun (WGS) entry which is preliminary data.</text>
</comment>
<evidence type="ECO:0000256" key="1">
    <source>
        <dbReference type="SAM" id="MobiDB-lite"/>
    </source>
</evidence>
<dbReference type="Gene3D" id="4.10.60.10">
    <property type="entry name" value="Zinc finger, CCHC-type"/>
    <property type="match status" value="1"/>
</dbReference>
<dbReference type="PANTHER" id="PTHR47592">
    <property type="entry name" value="PBF68 PROTEIN"/>
    <property type="match status" value="1"/>
</dbReference>
<evidence type="ECO:0000313" key="4">
    <source>
        <dbReference type="Proteomes" id="UP000823749"/>
    </source>
</evidence>
<proteinExistence type="predicted"/>
<accession>A0AAV6LB39</accession>